<reference evidence="1" key="2">
    <citation type="submission" date="2020-09" db="EMBL/GenBank/DDBJ databases">
        <authorList>
            <person name="Sun Q."/>
            <person name="Ohkuma M."/>
        </authorList>
    </citation>
    <scope>NUCLEOTIDE SEQUENCE</scope>
    <source>
        <strain evidence="1">JCM 4714</strain>
    </source>
</reference>
<sequence length="67" mass="6788">MDGAYGYEGVIRVVVFGSNTSVTAGGQTAVAVRATEVLLPAKLRRYATSTDRDSASARAAAACHAGA</sequence>
<dbReference type="RefSeq" id="WP_189958518.1">
    <property type="nucleotide sequence ID" value="NZ_BMVG01000040.1"/>
</dbReference>
<accession>A0A919D626</accession>
<name>A0A919D626_9ACTN</name>
<comment type="caution">
    <text evidence="1">The sequence shown here is derived from an EMBL/GenBank/DDBJ whole genome shotgun (WGS) entry which is preliminary data.</text>
</comment>
<protein>
    <submittedName>
        <fullName evidence="1">Uncharacterized protein</fullName>
    </submittedName>
</protein>
<gene>
    <name evidence="1" type="ORF">GCM10010339_80060</name>
</gene>
<keyword evidence="2" id="KW-1185">Reference proteome</keyword>
<organism evidence="1 2">
    <name type="scientific">Streptomyces alanosinicus</name>
    <dbReference type="NCBI Taxonomy" id="68171"/>
    <lineage>
        <taxon>Bacteria</taxon>
        <taxon>Bacillati</taxon>
        <taxon>Actinomycetota</taxon>
        <taxon>Actinomycetes</taxon>
        <taxon>Kitasatosporales</taxon>
        <taxon>Streptomycetaceae</taxon>
        <taxon>Streptomyces</taxon>
    </lineage>
</organism>
<dbReference type="Proteomes" id="UP000655443">
    <property type="component" value="Unassembled WGS sequence"/>
</dbReference>
<reference evidence="1" key="1">
    <citation type="journal article" date="2014" name="Int. J. Syst. Evol. Microbiol.">
        <title>Complete genome sequence of Corynebacterium casei LMG S-19264T (=DSM 44701T), isolated from a smear-ripened cheese.</title>
        <authorList>
            <consortium name="US DOE Joint Genome Institute (JGI-PGF)"/>
            <person name="Walter F."/>
            <person name="Albersmeier A."/>
            <person name="Kalinowski J."/>
            <person name="Ruckert C."/>
        </authorList>
    </citation>
    <scope>NUCLEOTIDE SEQUENCE</scope>
    <source>
        <strain evidence="1">JCM 4714</strain>
    </source>
</reference>
<evidence type="ECO:0000313" key="1">
    <source>
        <dbReference type="EMBL" id="GHE13359.1"/>
    </source>
</evidence>
<proteinExistence type="predicted"/>
<dbReference type="AlphaFoldDB" id="A0A919D626"/>
<dbReference type="EMBL" id="BMVG01000040">
    <property type="protein sequence ID" value="GHE13359.1"/>
    <property type="molecule type" value="Genomic_DNA"/>
</dbReference>
<evidence type="ECO:0000313" key="2">
    <source>
        <dbReference type="Proteomes" id="UP000655443"/>
    </source>
</evidence>